<comment type="caution">
    <text evidence="1">The sequence shown here is derived from an EMBL/GenBank/DDBJ whole genome shotgun (WGS) entry which is preliminary data.</text>
</comment>
<proteinExistence type="predicted"/>
<dbReference type="Gene3D" id="1.10.10.10">
    <property type="entry name" value="Winged helix-like DNA-binding domain superfamily/Winged helix DNA-binding domain"/>
    <property type="match status" value="1"/>
</dbReference>
<name>A0ABT5Y208_9FLAO</name>
<keyword evidence="2" id="KW-1185">Reference proteome</keyword>
<evidence type="ECO:0000313" key="2">
    <source>
        <dbReference type="Proteomes" id="UP001221366"/>
    </source>
</evidence>
<dbReference type="Pfam" id="PF01475">
    <property type="entry name" value="FUR"/>
    <property type="match status" value="1"/>
</dbReference>
<protein>
    <submittedName>
        <fullName evidence="1">Transcriptional repressor</fullName>
    </submittedName>
</protein>
<accession>A0ABT5Y208</accession>
<dbReference type="RefSeq" id="WP_275616634.1">
    <property type="nucleotide sequence ID" value="NZ_JARFVB010000011.1"/>
</dbReference>
<gene>
    <name evidence="1" type="ORF">PY092_15060</name>
</gene>
<dbReference type="InterPro" id="IPR036388">
    <property type="entry name" value="WH-like_DNA-bd_sf"/>
</dbReference>
<reference evidence="1 2" key="1">
    <citation type="submission" date="2023-03" db="EMBL/GenBank/DDBJ databases">
        <title>Muricauda XX sp. nov. and Muricauda XXX sp. nov., two novel species isolated from Okinawa Trough.</title>
        <authorList>
            <person name="Cao W."/>
            <person name="Deng X."/>
        </authorList>
    </citation>
    <scope>NUCLEOTIDE SEQUENCE [LARGE SCALE GENOMIC DNA]</scope>
    <source>
        <strain evidence="1 2">334s03</strain>
    </source>
</reference>
<organism evidence="1 2">
    <name type="scientific">Flagellimonas yonaguniensis</name>
    <dbReference type="NCBI Taxonomy" id="3031325"/>
    <lineage>
        <taxon>Bacteria</taxon>
        <taxon>Pseudomonadati</taxon>
        <taxon>Bacteroidota</taxon>
        <taxon>Flavobacteriia</taxon>
        <taxon>Flavobacteriales</taxon>
        <taxon>Flavobacteriaceae</taxon>
        <taxon>Flagellimonas</taxon>
    </lineage>
</organism>
<dbReference type="PANTHER" id="PTHR33202:SF22">
    <property type="entry name" value="HYDROGEN PEROXIDE SENSITIVE REPRESSOR"/>
    <property type="match status" value="1"/>
</dbReference>
<dbReference type="InterPro" id="IPR036390">
    <property type="entry name" value="WH_DNA-bd_sf"/>
</dbReference>
<sequence>MKRRNTPSKQAVLDVLIQSGQAMSHDAIEGQLEMDINRATIYRILNQFCEDGMVHTIVANDGKHYFALCNNSEIAPSGFHFHFSCTKCKTISCLDQEVQLNLPPGFVMEKANCVVTGTCQNCV</sequence>
<dbReference type="SUPFAM" id="SSF46785">
    <property type="entry name" value="Winged helix' DNA-binding domain"/>
    <property type="match status" value="1"/>
</dbReference>
<dbReference type="Proteomes" id="UP001221366">
    <property type="component" value="Unassembled WGS sequence"/>
</dbReference>
<evidence type="ECO:0000313" key="1">
    <source>
        <dbReference type="EMBL" id="MDF0717482.1"/>
    </source>
</evidence>
<dbReference type="InterPro" id="IPR002481">
    <property type="entry name" value="FUR"/>
</dbReference>
<dbReference type="EMBL" id="JARFVB010000011">
    <property type="protein sequence ID" value="MDF0717482.1"/>
    <property type="molecule type" value="Genomic_DNA"/>
</dbReference>
<dbReference type="PANTHER" id="PTHR33202">
    <property type="entry name" value="ZINC UPTAKE REGULATION PROTEIN"/>
    <property type="match status" value="1"/>
</dbReference>